<reference evidence="1" key="2">
    <citation type="journal article" date="2021" name="PeerJ">
        <title>Extensive microbial diversity within the chicken gut microbiome revealed by metagenomics and culture.</title>
        <authorList>
            <person name="Gilroy R."/>
            <person name="Ravi A."/>
            <person name="Getino M."/>
            <person name="Pursley I."/>
            <person name="Horton D.L."/>
            <person name="Alikhan N.F."/>
            <person name="Baker D."/>
            <person name="Gharbi K."/>
            <person name="Hall N."/>
            <person name="Watson M."/>
            <person name="Adriaenssens E.M."/>
            <person name="Foster-Nyarko E."/>
            <person name="Jarju S."/>
            <person name="Secka A."/>
            <person name="Antonio M."/>
            <person name="Oren A."/>
            <person name="Chaudhuri R.R."/>
            <person name="La Ragione R."/>
            <person name="Hildebrand F."/>
            <person name="Pallen M.J."/>
        </authorList>
    </citation>
    <scope>NUCLEOTIDE SEQUENCE</scope>
    <source>
        <strain evidence="1">G3-8215</strain>
    </source>
</reference>
<name>A0A940DT46_9BACT</name>
<sequence length="156" mass="17623">MTSAVVYLYDRSSEETNYEVYLMLDGTEWDSEYGSAVYFDLYFEGAVDELPAGTYVLGDDILDYGSYSSYTRTEETNADIVSGTLTVGKDGDNWSFKFEGKALAYIYNEETDEYEYGDPQSFSCSYSGPVTYVEDDYDEYEPASATGSLMSRKSRK</sequence>
<dbReference type="Proteomes" id="UP000725002">
    <property type="component" value="Unassembled WGS sequence"/>
</dbReference>
<accession>A0A940DT46</accession>
<dbReference type="EMBL" id="JADILV010000049">
    <property type="protein sequence ID" value="MBO8483934.1"/>
    <property type="molecule type" value="Genomic_DNA"/>
</dbReference>
<dbReference type="AlphaFoldDB" id="A0A940DT46"/>
<proteinExistence type="predicted"/>
<evidence type="ECO:0000313" key="2">
    <source>
        <dbReference type="Proteomes" id="UP000725002"/>
    </source>
</evidence>
<comment type="caution">
    <text evidence="1">The sequence shown here is derived from an EMBL/GenBank/DDBJ whole genome shotgun (WGS) entry which is preliminary data.</text>
</comment>
<gene>
    <name evidence="1" type="ORF">IAB75_07470</name>
</gene>
<organism evidence="1 2">
    <name type="scientific">Candidatus Cryptobacteroides avicola</name>
    <dbReference type="NCBI Taxonomy" id="2840757"/>
    <lineage>
        <taxon>Bacteria</taxon>
        <taxon>Pseudomonadati</taxon>
        <taxon>Bacteroidota</taxon>
        <taxon>Bacteroidia</taxon>
        <taxon>Bacteroidales</taxon>
        <taxon>Candidatus Cryptobacteroides</taxon>
    </lineage>
</organism>
<evidence type="ECO:0000313" key="1">
    <source>
        <dbReference type="EMBL" id="MBO8483934.1"/>
    </source>
</evidence>
<protein>
    <submittedName>
        <fullName evidence="1">Uncharacterized protein</fullName>
    </submittedName>
</protein>
<reference evidence="1" key="1">
    <citation type="submission" date="2020-10" db="EMBL/GenBank/DDBJ databases">
        <authorList>
            <person name="Gilroy R."/>
        </authorList>
    </citation>
    <scope>NUCLEOTIDE SEQUENCE</scope>
    <source>
        <strain evidence="1">G3-8215</strain>
    </source>
</reference>